<organism evidence="2">
    <name type="scientific">Aphanomyces invadans</name>
    <dbReference type="NCBI Taxonomy" id="157072"/>
    <lineage>
        <taxon>Eukaryota</taxon>
        <taxon>Sar</taxon>
        <taxon>Stramenopiles</taxon>
        <taxon>Oomycota</taxon>
        <taxon>Saprolegniomycetes</taxon>
        <taxon>Saprolegniales</taxon>
        <taxon>Verrucalvaceae</taxon>
        <taxon>Aphanomyces</taxon>
    </lineage>
</organism>
<dbReference type="GeneID" id="20087229"/>
<feature type="region of interest" description="Disordered" evidence="1">
    <location>
        <begin position="286"/>
        <end position="357"/>
    </location>
</feature>
<feature type="compositionally biased region" description="Low complexity" evidence="1">
    <location>
        <begin position="293"/>
        <end position="312"/>
    </location>
</feature>
<protein>
    <submittedName>
        <fullName evidence="2">Uncharacterized protein</fullName>
    </submittedName>
</protein>
<dbReference type="RefSeq" id="XP_008874682.1">
    <property type="nucleotide sequence ID" value="XM_008876460.1"/>
</dbReference>
<feature type="region of interest" description="Disordered" evidence="1">
    <location>
        <begin position="1"/>
        <end position="50"/>
    </location>
</feature>
<feature type="compositionally biased region" description="Basic and acidic residues" evidence="1">
    <location>
        <begin position="1"/>
        <end position="23"/>
    </location>
</feature>
<gene>
    <name evidence="2" type="ORF">H310_10179</name>
</gene>
<accession>A0A024TS08</accession>
<dbReference type="AlphaFoldDB" id="A0A024TS08"/>
<dbReference type="eggNOG" id="ENOG502SVQV">
    <property type="taxonomic scope" value="Eukaryota"/>
</dbReference>
<reference evidence="2" key="1">
    <citation type="submission" date="2013-12" db="EMBL/GenBank/DDBJ databases">
        <title>The Genome Sequence of Aphanomyces invadans NJM9701.</title>
        <authorList>
            <consortium name="The Broad Institute Genomics Platform"/>
            <person name="Russ C."/>
            <person name="Tyler B."/>
            <person name="van West P."/>
            <person name="Dieguez-Uribeondo J."/>
            <person name="Young S.K."/>
            <person name="Zeng Q."/>
            <person name="Gargeya S."/>
            <person name="Fitzgerald M."/>
            <person name="Abouelleil A."/>
            <person name="Alvarado L."/>
            <person name="Chapman S.B."/>
            <person name="Gainer-Dewar J."/>
            <person name="Goldberg J."/>
            <person name="Griggs A."/>
            <person name="Gujja S."/>
            <person name="Hansen M."/>
            <person name="Howarth C."/>
            <person name="Imamovic A."/>
            <person name="Ireland A."/>
            <person name="Larimer J."/>
            <person name="McCowan C."/>
            <person name="Murphy C."/>
            <person name="Pearson M."/>
            <person name="Poon T.W."/>
            <person name="Priest M."/>
            <person name="Roberts A."/>
            <person name="Saif S."/>
            <person name="Shea T."/>
            <person name="Sykes S."/>
            <person name="Wortman J."/>
            <person name="Nusbaum C."/>
            <person name="Birren B."/>
        </authorList>
    </citation>
    <scope>NUCLEOTIDE SEQUENCE [LARGE SCALE GENOMIC DNA]</scope>
    <source>
        <strain evidence="2">NJM9701</strain>
    </source>
</reference>
<proteinExistence type="predicted"/>
<evidence type="ECO:0000313" key="2">
    <source>
        <dbReference type="EMBL" id="ETV96905.1"/>
    </source>
</evidence>
<dbReference type="EMBL" id="KI913975">
    <property type="protein sequence ID" value="ETV96905.1"/>
    <property type="molecule type" value="Genomic_DNA"/>
</dbReference>
<feature type="compositionally biased region" description="Basic and acidic residues" evidence="1">
    <location>
        <begin position="336"/>
        <end position="357"/>
    </location>
</feature>
<evidence type="ECO:0000256" key="1">
    <source>
        <dbReference type="SAM" id="MobiDB-lite"/>
    </source>
</evidence>
<dbReference type="VEuPathDB" id="FungiDB:H310_10179"/>
<sequence length="357" mass="38182">MASRRDDDRRPPRPPPNDHDRRPAASLSSTAAADRVRSRHHAATTTTAADRMPQHVLDVIDAAAANYRRLQQRVWNKQRAVERLLQRAPKSLASKSDVHVSKALAAARPAEVEEIRRAFGQARDGGVEAMHRIIGQVASAEATHAQAELGSVRSTTVAAIEDFFRRASLAATSDTAPSGVDPSTTTINRGEAPAGDAGGLHPLFFTMMSASISLLDSKIQDAELSFAMSLATKAIKAEAAAAKKAAAAAMEVDTPNDVMVADLVKREITKSTAALRKEVNQLRAALNVKAGRPGQTTQAKTKPKAKAPSGGARAVDPPRARSNKPPRNATAKQAAKPRDAKNSKSKREDTKKRTMKQ</sequence>
<dbReference type="OrthoDB" id="79868at2759"/>
<name>A0A024TS08_9STRA</name>